<comment type="caution">
    <text evidence="1">The sequence shown here is derived from an EMBL/GenBank/DDBJ whole genome shotgun (WGS) entry which is preliminary data.</text>
</comment>
<accession>A0ABW0QBZ4</accession>
<protein>
    <submittedName>
        <fullName evidence="1">Uncharacterized protein</fullName>
    </submittedName>
</protein>
<sequence length="86" mass="9595">MIFRVLPVLRVNTGLSRQLLEHDRHGEPIYPENSAPLNVCVTNELVLPSGKLSFNVIAKIAKAQAPKYAFYCSTLSKTQIEVVLDQ</sequence>
<name>A0ABW0QBZ4_9BURK</name>
<dbReference type="Proteomes" id="UP001596084">
    <property type="component" value="Unassembled WGS sequence"/>
</dbReference>
<gene>
    <name evidence="1" type="ORF">ACFPP7_14875</name>
</gene>
<evidence type="ECO:0000313" key="1">
    <source>
        <dbReference type="EMBL" id="MFC5522183.1"/>
    </source>
</evidence>
<proteinExistence type="predicted"/>
<dbReference type="EMBL" id="JBHSMX010000023">
    <property type="protein sequence ID" value="MFC5522183.1"/>
    <property type="molecule type" value="Genomic_DNA"/>
</dbReference>
<reference evidence="2" key="1">
    <citation type="journal article" date="2019" name="Int. J. Syst. Evol. Microbiol.">
        <title>The Global Catalogue of Microorganisms (GCM) 10K type strain sequencing project: providing services to taxonomists for standard genome sequencing and annotation.</title>
        <authorList>
            <consortium name="The Broad Institute Genomics Platform"/>
            <consortium name="The Broad Institute Genome Sequencing Center for Infectious Disease"/>
            <person name="Wu L."/>
            <person name="Ma J."/>
        </authorList>
    </citation>
    <scope>NUCLEOTIDE SEQUENCE [LARGE SCALE GENOMIC DNA]</scope>
    <source>
        <strain evidence="2">CGMCC 4.7277</strain>
    </source>
</reference>
<dbReference type="RefSeq" id="WP_068834108.1">
    <property type="nucleotide sequence ID" value="NZ_JBHSMX010000023.1"/>
</dbReference>
<keyword evidence="2" id="KW-1185">Reference proteome</keyword>
<evidence type="ECO:0000313" key="2">
    <source>
        <dbReference type="Proteomes" id="UP001596084"/>
    </source>
</evidence>
<organism evidence="1 2">
    <name type="scientific">Polaromonas jejuensis</name>
    <dbReference type="NCBI Taxonomy" id="457502"/>
    <lineage>
        <taxon>Bacteria</taxon>
        <taxon>Pseudomonadati</taxon>
        <taxon>Pseudomonadota</taxon>
        <taxon>Betaproteobacteria</taxon>
        <taxon>Burkholderiales</taxon>
        <taxon>Comamonadaceae</taxon>
        <taxon>Polaromonas</taxon>
    </lineage>
</organism>